<dbReference type="PANTHER" id="PTHR22968">
    <property type="entry name" value="PROTEIN KINASE C, MU"/>
    <property type="match status" value="1"/>
</dbReference>
<dbReference type="EMBL" id="JAHUTJ010060060">
    <property type="protein sequence ID" value="MED6288222.1"/>
    <property type="molecule type" value="Genomic_DNA"/>
</dbReference>
<keyword evidence="3" id="KW-0723">Serine/threonine-protein kinase</keyword>
<keyword evidence="6" id="KW-0479">Metal-binding</keyword>
<protein>
    <recommendedName>
        <fullName evidence="9">Serine/threonine-protein kinase D1-3-like ubiquitin-like domain-containing protein</fullName>
    </recommendedName>
</protein>
<keyword evidence="2" id="KW-0963">Cytoplasm</keyword>
<dbReference type="Pfam" id="PF25525">
    <property type="entry name" value="Ubiquitin_PRKD1_N"/>
    <property type="match status" value="1"/>
</dbReference>
<evidence type="ECO:0000256" key="4">
    <source>
        <dbReference type="ARBA" id="ARBA00022679"/>
    </source>
</evidence>
<keyword evidence="5" id="KW-0677">Repeat</keyword>
<reference evidence="10 11" key="1">
    <citation type="submission" date="2021-06" db="EMBL/GenBank/DDBJ databases">
        <authorList>
            <person name="Palmer J.M."/>
        </authorList>
    </citation>
    <scope>NUCLEOTIDE SEQUENCE [LARGE SCALE GENOMIC DNA]</scope>
    <source>
        <strain evidence="10 11">CL_MEX2019</strain>
        <tissue evidence="10">Muscle</tissue>
    </source>
</reference>
<evidence type="ECO:0000256" key="1">
    <source>
        <dbReference type="ARBA" id="ARBA00004496"/>
    </source>
</evidence>
<feature type="compositionally biased region" description="Basic and acidic residues" evidence="8">
    <location>
        <begin position="62"/>
        <end position="86"/>
    </location>
</feature>
<dbReference type="Proteomes" id="UP001352852">
    <property type="component" value="Unassembled WGS sequence"/>
</dbReference>
<evidence type="ECO:0000259" key="9">
    <source>
        <dbReference type="Pfam" id="PF25525"/>
    </source>
</evidence>
<evidence type="ECO:0000256" key="6">
    <source>
        <dbReference type="ARBA" id="ARBA00022771"/>
    </source>
</evidence>
<name>A0ABU7ELW5_9TELE</name>
<evidence type="ECO:0000256" key="7">
    <source>
        <dbReference type="ARBA" id="ARBA00022777"/>
    </source>
</evidence>
<dbReference type="InterPro" id="IPR057764">
    <property type="entry name" value="Ubiquitin_PRKD1-3_N"/>
</dbReference>
<evidence type="ECO:0000313" key="11">
    <source>
        <dbReference type="Proteomes" id="UP001352852"/>
    </source>
</evidence>
<evidence type="ECO:0000256" key="3">
    <source>
        <dbReference type="ARBA" id="ARBA00022527"/>
    </source>
</evidence>
<sequence>MNVSICKLTGKLGLRVLTQGCTNAAFTGGECLCYFLSHRQASPAEETRPTSSSHCNQRHHNGRTDQLPRRDVKHWSMNETGSEERSSMSAETPSSSTSPALVQFQLGLSREMVRVPPGNLSYRHARRLAAEVIERKAPDCSVVGSGEKILLFRHRLASDELLQRLTDQDELQDGDLIEIIVAGQASNSFRLDQLDGEMVVVFLIVSCCDVSAGQLDLPPIQFNSVFFI</sequence>
<keyword evidence="11" id="KW-1185">Reference proteome</keyword>
<proteinExistence type="predicted"/>
<keyword evidence="6" id="KW-0863">Zinc-finger</keyword>
<keyword evidence="4" id="KW-0808">Transferase</keyword>
<evidence type="ECO:0000256" key="5">
    <source>
        <dbReference type="ARBA" id="ARBA00022737"/>
    </source>
</evidence>
<gene>
    <name evidence="10" type="ORF">CHARACLAT_024363</name>
</gene>
<keyword evidence="7" id="KW-0418">Kinase</keyword>
<comment type="caution">
    <text evidence="10">The sequence shown here is derived from an EMBL/GenBank/DDBJ whole genome shotgun (WGS) entry which is preliminary data.</text>
</comment>
<feature type="domain" description="Serine/threonine-protein kinase D1-3-like ubiquitin-like" evidence="9">
    <location>
        <begin position="101"/>
        <end position="182"/>
    </location>
</feature>
<comment type="subcellular location">
    <subcellularLocation>
        <location evidence="1">Cytoplasm</location>
    </subcellularLocation>
</comment>
<feature type="region of interest" description="Disordered" evidence="8">
    <location>
        <begin position="44"/>
        <end position="99"/>
    </location>
</feature>
<feature type="compositionally biased region" description="Low complexity" evidence="8">
    <location>
        <begin position="87"/>
        <end position="99"/>
    </location>
</feature>
<evidence type="ECO:0000313" key="10">
    <source>
        <dbReference type="EMBL" id="MED6288222.1"/>
    </source>
</evidence>
<evidence type="ECO:0000256" key="2">
    <source>
        <dbReference type="ARBA" id="ARBA00022490"/>
    </source>
</evidence>
<accession>A0ABU7ELW5</accession>
<evidence type="ECO:0000256" key="8">
    <source>
        <dbReference type="SAM" id="MobiDB-lite"/>
    </source>
</evidence>
<organism evidence="10 11">
    <name type="scientific">Characodon lateralis</name>
    <dbReference type="NCBI Taxonomy" id="208331"/>
    <lineage>
        <taxon>Eukaryota</taxon>
        <taxon>Metazoa</taxon>
        <taxon>Chordata</taxon>
        <taxon>Craniata</taxon>
        <taxon>Vertebrata</taxon>
        <taxon>Euteleostomi</taxon>
        <taxon>Actinopterygii</taxon>
        <taxon>Neopterygii</taxon>
        <taxon>Teleostei</taxon>
        <taxon>Neoteleostei</taxon>
        <taxon>Acanthomorphata</taxon>
        <taxon>Ovalentaria</taxon>
        <taxon>Atherinomorphae</taxon>
        <taxon>Cyprinodontiformes</taxon>
        <taxon>Goodeidae</taxon>
        <taxon>Characodon</taxon>
    </lineage>
</organism>
<dbReference type="PANTHER" id="PTHR22968:SF25">
    <property type="entry name" value="PROTEIN KINASE C"/>
    <property type="match status" value="1"/>
</dbReference>
<keyword evidence="6" id="KW-0862">Zinc</keyword>